<name>A0A0C3S0J2_PHLG1</name>
<evidence type="ECO:0000313" key="2">
    <source>
        <dbReference type="Proteomes" id="UP000053257"/>
    </source>
</evidence>
<proteinExistence type="predicted"/>
<dbReference type="Proteomes" id="UP000053257">
    <property type="component" value="Unassembled WGS sequence"/>
</dbReference>
<organism evidence="1 2">
    <name type="scientific">Phlebiopsis gigantea (strain 11061_1 CR5-6)</name>
    <name type="common">White-rot fungus</name>
    <name type="synonym">Peniophora gigantea</name>
    <dbReference type="NCBI Taxonomy" id="745531"/>
    <lineage>
        <taxon>Eukaryota</taxon>
        <taxon>Fungi</taxon>
        <taxon>Dikarya</taxon>
        <taxon>Basidiomycota</taxon>
        <taxon>Agaricomycotina</taxon>
        <taxon>Agaricomycetes</taxon>
        <taxon>Polyporales</taxon>
        <taxon>Phanerochaetaceae</taxon>
        <taxon>Phlebiopsis</taxon>
    </lineage>
</organism>
<dbReference type="EMBL" id="KN840670">
    <property type="protein sequence ID" value="KIP02507.1"/>
    <property type="molecule type" value="Genomic_DNA"/>
</dbReference>
<keyword evidence="2" id="KW-1185">Reference proteome</keyword>
<dbReference type="AlphaFoldDB" id="A0A0C3S0J2"/>
<dbReference type="HOGENOM" id="CLU_1504000_0_0_1"/>
<gene>
    <name evidence="1" type="ORF">PHLGIDRAFT_122397</name>
</gene>
<sequence>MQLCSPRLHRAADVVCVVDGGVGVAVPDGGERPRGTGPQAAMRRFSHPLEACKWTQLQPRAAAVLSPRAAAGSLRLRVVLFSTASLSAPCLAGGAARRVTVLENALPGRRARRPLLQRAPGVRPLDAVPCASTSTAISATATAINHACEPSRPPPRRAPFRMPAAVYPAAVPTLEHATR</sequence>
<reference evidence="1 2" key="1">
    <citation type="journal article" date="2014" name="PLoS Genet.">
        <title>Analysis of the Phlebiopsis gigantea genome, transcriptome and secretome provides insight into its pioneer colonization strategies of wood.</title>
        <authorList>
            <person name="Hori C."/>
            <person name="Ishida T."/>
            <person name="Igarashi K."/>
            <person name="Samejima M."/>
            <person name="Suzuki H."/>
            <person name="Master E."/>
            <person name="Ferreira P."/>
            <person name="Ruiz-Duenas F.J."/>
            <person name="Held B."/>
            <person name="Canessa P."/>
            <person name="Larrondo L.F."/>
            <person name="Schmoll M."/>
            <person name="Druzhinina I.S."/>
            <person name="Kubicek C.P."/>
            <person name="Gaskell J.A."/>
            <person name="Kersten P."/>
            <person name="St John F."/>
            <person name="Glasner J."/>
            <person name="Sabat G."/>
            <person name="Splinter BonDurant S."/>
            <person name="Syed K."/>
            <person name="Yadav J."/>
            <person name="Mgbeahuruike A.C."/>
            <person name="Kovalchuk A."/>
            <person name="Asiegbu F.O."/>
            <person name="Lackner G."/>
            <person name="Hoffmeister D."/>
            <person name="Rencoret J."/>
            <person name="Gutierrez A."/>
            <person name="Sun H."/>
            <person name="Lindquist E."/>
            <person name="Barry K."/>
            <person name="Riley R."/>
            <person name="Grigoriev I.V."/>
            <person name="Henrissat B."/>
            <person name="Kues U."/>
            <person name="Berka R.M."/>
            <person name="Martinez A.T."/>
            <person name="Covert S.F."/>
            <person name="Blanchette R.A."/>
            <person name="Cullen D."/>
        </authorList>
    </citation>
    <scope>NUCLEOTIDE SEQUENCE [LARGE SCALE GENOMIC DNA]</scope>
    <source>
        <strain evidence="1 2">11061_1 CR5-6</strain>
    </source>
</reference>
<protein>
    <submittedName>
        <fullName evidence="1">Uncharacterized protein</fullName>
    </submittedName>
</protein>
<evidence type="ECO:0000313" key="1">
    <source>
        <dbReference type="EMBL" id="KIP02507.1"/>
    </source>
</evidence>
<accession>A0A0C3S0J2</accession>